<sequence length="348" mass="38497">MFYMQMALKEAVKDHPRTWKNPKVGAVIVKDDQILARGHHEIFGGPHAEVNAINHLADEESAQGATMYVTLEPCSHTGKTPPCAKMIVETGITTVVIGEVDPNPLVSGKGIEYLESHHVKVIVLNTPLAANDAYRFYFRNHRPLITLKYAMTADGRINFSNGQRSRLTGQEAFNDNQDLRQNTQAILVGMNTLKIDDPELTVRNGAIFSLIRIVVTHNVDEIKFSNKLFQTATKESPVWVMANQDPQKTVPENVKIIVKSGWTAANISEYLADVGIQSLLVEGGSQVLNQFVAEKQFNRIVTYVTPLLFGNQALPVLTGIGLQEPLKLSLASVETLANDVKLVFERSN</sequence>
<evidence type="ECO:0000313" key="2">
    <source>
        <dbReference type="Proteomes" id="UP001149860"/>
    </source>
</evidence>
<dbReference type="EC" id="3.5.4.26" evidence="1"/>
<dbReference type="EC" id="1.1.1.193" evidence="1"/>
<keyword evidence="1" id="KW-0378">Hydrolase</keyword>
<evidence type="ECO:0000313" key="1">
    <source>
        <dbReference type="EMBL" id="XFD40632.1"/>
    </source>
</evidence>
<gene>
    <name evidence="1" type="primary">ribD</name>
    <name evidence="1" type="ORF">O0236_000845</name>
</gene>
<dbReference type="Proteomes" id="UP001149860">
    <property type="component" value="Chromosome"/>
</dbReference>
<keyword evidence="1" id="KW-0560">Oxidoreductase</keyword>
<keyword evidence="2" id="KW-1185">Reference proteome</keyword>
<protein>
    <submittedName>
        <fullName evidence="1">Bifunctional diaminohydroxyphosphoribosylaminopyrimidine deaminase/5-amino-6-(5-phosphoribosylamino)uracil reductase RibD</fullName>
        <ecNumber evidence="1">1.1.1.193</ecNumber>
        <ecNumber evidence="1">3.5.4.26</ecNumber>
    </submittedName>
</protein>
<name>A0ACD5DGY4_9LACO</name>
<organism evidence="1 2">
    <name type="scientific">Lentilactobacillus terminaliae</name>
    <dbReference type="NCBI Taxonomy" id="3003483"/>
    <lineage>
        <taxon>Bacteria</taxon>
        <taxon>Bacillati</taxon>
        <taxon>Bacillota</taxon>
        <taxon>Bacilli</taxon>
        <taxon>Lactobacillales</taxon>
        <taxon>Lactobacillaceae</taxon>
        <taxon>Lentilactobacillus</taxon>
    </lineage>
</organism>
<accession>A0ACD5DGY4</accession>
<dbReference type="EMBL" id="CP168151">
    <property type="protein sequence ID" value="XFD40632.1"/>
    <property type="molecule type" value="Genomic_DNA"/>
</dbReference>
<reference evidence="1" key="1">
    <citation type="submission" date="2024-08" db="EMBL/GenBank/DDBJ databases">
        <title>Lentilactobacillus sp. nov., isolated from tree bark.</title>
        <authorList>
            <person name="Phuengjayaem S."/>
            <person name="Tanasupawat S."/>
        </authorList>
    </citation>
    <scope>NUCLEOTIDE SEQUENCE</scope>
    <source>
        <strain evidence="1">SPB1-3</strain>
    </source>
</reference>
<proteinExistence type="predicted"/>